<dbReference type="OrthoDB" id="269405at2759"/>
<comment type="caution">
    <text evidence="3">The sequence shown here is derived from an EMBL/GenBank/DDBJ whole genome shotgun (WGS) entry which is preliminary data.</text>
</comment>
<dbReference type="Proteomes" id="UP001153076">
    <property type="component" value="Unassembled WGS sequence"/>
</dbReference>
<feature type="domain" description="NAA35-like TPR repeats" evidence="2">
    <location>
        <begin position="7"/>
        <end position="200"/>
    </location>
</feature>
<feature type="region of interest" description="Disordered" evidence="1">
    <location>
        <begin position="286"/>
        <end position="314"/>
    </location>
</feature>
<dbReference type="InterPro" id="IPR007244">
    <property type="entry name" value="Naa35_N"/>
</dbReference>
<sequence length="314" mass="36286">MKAHFFLEHAFRKEFGELSGLSEENACTKLVRHILMWVEEQTYWIALRFLSLGFELDLYSPEEYCMVYWYLYVILVKLCRENTSEDPCQHQLRFETALVVCYSIANTYYETPIIRTCIAKRKGKKKRESLVDTTKDYRIPPAVMLLKCYICLAEGLAMMLAALRNELKILQPVSPSNSEFERFMQHFEHLQKACLPDHISSNHSRNVLHKLCFHFGNDPNKLAELRCIEQIAERNSIALNVINRIGAVDPALKISFEFSYHPYFAVAVVKRSWKVPVTTLGTIEPGVNNKQSSSKKFQCPPDDMPPPLEPPICT</sequence>
<evidence type="ECO:0000313" key="4">
    <source>
        <dbReference type="Proteomes" id="UP001153076"/>
    </source>
</evidence>
<gene>
    <name evidence="3" type="ORF">Cgig2_021145</name>
</gene>
<evidence type="ECO:0000313" key="3">
    <source>
        <dbReference type="EMBL" id="KAJ8450673.1"/>
    </source>
</evidence>
<accession>A0A9Q1QPQ6</accession>
<organism evidence="3 4">
    <name type="scientific">Carnegiea gigantea</name>
    <dbReference type="NCBI Taxonomy" id="171969"/>
    <lineage>
        <taxon>Eukaryota</taxon>
        <taxon>Viridiplantae</taxon>
        <taxon>Streptophyta</taxon>
        <taxon>Embryophyta</taxon>
        <taxon>Tracheophyta</taxon>
        <taxon>Spermatophyta</taxon>
        <taxon>Magnoliopsida</taxon>
        <taxon>eudicotyledons</taxon>
        <taxon>Gunneridae</taxon>
        <taxon>Pentapetalae</taxon>
        <taxon>Caryophyllales</taxon>
        <taxon>Cactineae</taxon>
        <taxon>Cactaceae</taxon>
        <taxon>Cactoideae</taxon>
        <taxon>Echinocereeae</taxon>
        <taxon>Carnegiea</taxon>
    </lineage>
</organism>
<name>A0A9Q1QPQ6_9CARY</name>
<evidence type="ECO:0000259" key="2">
    <source>
        <dbReference type="Pfam" id="PF25789"/>
    </source>
</evidence>
<evidence type="ECO:0000256" key="1">
    <source>
        <dbReference type="SAM" id="MobiDB-lite"/>
    </source>
</evidence>
<dbReference type="EMBL" id="JAKOGI010000013">
    <property type="protein sequence ID" value="KAJ8450673.1"/>
    <property type="molecule type" value="Genomic_DNA"/>
</dbReference>
<dbReference type="GO" id="GO:0031417">
    <property type="term" value="C:NatC complex"/>
    <property type="evidence" value="ECO:0007669"/>
    <property type="project" value="InterPro"/>
</dbReference>
<feature type="compositionally biased region" description="Pro residues" evidence="1">
    <location>
        <begin position="302"/>
        <end position="314"/>
    </location>
</feature>
<dbReference type="AlphaFoldDB" id="A0A9Q1QPQ6"/>
<keyword evidence="4" id="KW-1185">Reference proteome</keyword>
<dbReference type="InterPro" id="IPR057982">
    <property type="entry name" value="TPR_NAA35"/>
</dbReference>
<dbReference type="PANTHER" id="PTHR21373">
    <property type="entry name" value="GLUCOSE REPRESSIBLE PROTEIN MAK10"/>
    <property type="match status" value="1"/>
</dbReference>
<feature type="domain" description="NAA35-like TPR repeats" evidence="2">
    <location>
        <begin position="204"/>
        <end position="267"/>
    </location>
</feature>
<dbReference type="Pfam" id="PF25789">
    <property type="entry name" value="TPR_NAA35"/>
    <property type="match status" value="2"/>
</dbReference>
<reference evidence="3" key="1">
    <citation type="submission" date="2022-04" db="EMBL/GenBank/DDBJ databases">
        <title>Carnegiea gigantea Genome sequencing and assembly v2.</title>
        <authorList>
            <person name="Copetti D."/>
            <person name="Sanderson M.J."/>
            <person name="Burquez A."/>
            <person name="Wojciechowski M.F."/>
        </authorList>
    </citation>
    <scope>NUCLEOTIDE SEQUENCE</scope>
    <source>
        <strain evidence="3">SGP5-SGP5p</strain>
        <tissue evidence="3">Aerial part</tissue>
    </source>
</reference>
<dbReference type="PANTHER" id="PTHR21373:SF0">
    <property type="entry name" value="N-ALPHA-ACETYLTRANSFERASE 35, NATC AUXILIARY SUBUNIT"/>
    <property type="match status" value="1"/>
</dbReference>
<protein>
    <recommendedName>
        <fullName evidence="2">NAA35-like TPR repeats domain-containing protein</fullName>
    </recommendedName>
</protein>
<proteinExistence type="predicted"/>